<reference evidence="3" key="1">
    <citation type="submission" date="2025-08" db="UniProtKB">
        <authorList>
            <consortium name="RefSeq"/>
        </authorList>
    </citation>
    <scope>IDENTIFICATION</scope>
</reference>
<dbReference type="InterPro" id="IPR041426">
    <property type="entry name" value="Mos1_HTH"/>
</dbReference>
<evidence type="ECO:0000259" key="1">
    <source>
        <dbReference type="Pfam" id="PF17906"/>
    </source>
</evidence>
<name>A0A7E6EV47_9MOLL</name>
<dbReference type="GO" id="GO:0003697">
    <property type="term" value="F:single-stranded DNA binding"/>
    <property type="evidence" value="ECO:0007669"/>
    <property type="project" value="TreeGrafter"/>
</dbReference>
<accession>A0A7E6EV47</accession>
<dbReference type="GO" id="GO:0015074">
    <property type="term" value="P:DNA integration"/>
    <property type="evidence" value="ECO:0007669"/>
    <property type="project" value="TreeGrafter"/>
</dbReference>
<dbReference type="GO" id="GO:0042800">
    <property type="term" value="F:histone H3K4 methyltransferase activity"/>
    <property type="evidence" value="ECO:0007669"/>
    <property type="project" value="TreeGrafter"/>
</dbReference>
<dbReference type="Gene3D" id="1.10.10.1450">
    <property type="match status" value="1"/>
</dbReference>
<dbReference type="AlphaFoldDB" id="A0A7E6EV47"/>
<dbReference type="GO" id="GO:0005634">
    <property type="term" value="C:nucleus"/>
    <property type="evidence" value="ECO:0007669"/>
    <property type="project" value="TreeGrafter"/>
</dbReference>
<dbReference type="GO" id="GO:0044547">
    <property type="term" value="F:DNA topoisomerase binding"/>
    <property type="evidence" value="ECO:0007669"/>
    <property type="project" value="TreeGrafter"/>
</dbReference>
<feature type="domain" description="Mos1 transposase HTH" evidence="1">
    <location>
        <begin position="14"/>
        <end position="63"/>
    </location>
</feature>
<dbReference type="GO" id="GO:0000793">
    <property type="term" value="C:condensed chromosome"/>
    <property type="evidence" value="ECO:0007669"/>
    <property type="project" value="TreeGrafter"/>
</dbReference>
<dbReference type="GO" id="GO:0044774">
    <property type="term" value="P:mitotic DNA integrity checkpoint signaling"/>
    <property type="evidence" value="ECO:0007669"/>
    <property type="project" value="TreeGrafter"/>
</dbReference>
<protein>
    <submittedName>
        <fullName evidence="3">Histone-lysine N-methyltransferase SETMAR-like</fullName>
    </submittedName>
</protein>
<dbReference type="GO" id="GO:0046975">
    <property type="term" value="F:histone H3K36 methyltransferase activity"/>
    <property type="evidence" value="ECO:0007669"/>
    <property type="project" value="TreeGrafter"/>
</dbReference>
<dbReference type="PANTHER" id="PTHR46060:SF2">
    <property type="entry name" value="HISTONE-LYSINE N-METHYLTRANSFERASE SETMAR"/>
    <property type="match status" value="1"/>
</dbReference>
<sequence length="126" mass="14648">MKWKPDKSIMEVTKKHIRHILLYEFNNGHNATETARNINAIYGDRTLSVSQCQRWFQRFRTGNYSLEDDIRPGRSVKLDDEALQALVEENPHLSVQKLAEKLGFGHSTIHRHLRAIGKVNKLGQWV</sequence>
<keyword evidence="2" id="KW-1185">Reference proteome</keyword>
<dbReference type="GO" id="GO:0031297">
    <property type="term" value="P:replication fork processing"/>
    <property type="evidence" value="ECO:0007669"/>
    <property type="project" value="TreeGrafter"/>
</dbReference>
<dbReference type="GO" id="GO:0035861">
    <property type="term" value="C:site of double-strand break"/>
    <property type="evidence" value="ECO:0007669"/>
    <property type="project" value="TreeGrafter"/>
</dbReference>
<dbReference type="Pfam" id="PF17906">
    <property type="entry name" value="HTH_48"/>
    <property type="match status" value="1"/>
</dbReference>
<dbReference type="RefSeq" id="XP_036359491.1">
    <property type="nucleotide sequence ID" value="XM_036503598.1"/>
</dbReference>
<dbReference type="InterPro" id="IPR052709">
    <property type="entry name" value="Transposase-MT_Hybrid"/>
</dbReference>
<dbReference type="InterPro" id="IPR036388">
    <property type="entry name" value="WH-like_DNA-bd_sf"/>
</dbReference>
<organism evidence="2 3">
    <name type="scientific">Octopus sinensis</name>
    <name type="common">East Asian common octopus</name>
    <dbReference type="NCBI Taxonomy" id="2607531"/>
    <lineage>
        <taxon>Eukaryota</taxon>
        <taxon>Metazoa</taxon>
        <taxon>Spiralia</taxon>
        <taxon>Lophotrochozoa</taxon>
        <taxon>Mollusca</taxon>
        <taxon>Cephalopoda</taxon>
        <taxon>Coleoidea</taxon>
        <taxon>Octopodiformes</taxon>
        <taxon>Octopoda</taxon>
        <taxon>Incirrata</taxon>
        <taxon>Octopodidae</taxon>
        <taxon>Octopus</taxon>
    </lineage>
</organism>
<dbReference type="InterPro" id="IPR009057">
    <property type="entry name" value="Homeodomain-like_sf"/>
</dbReference>
<gene>
    <name evidence="3" type="primary">LOC115212812</name>
</gene>
<dbReference type="GO" id="GO:0003690">
    <property type="term" value="F:double-stranded DNA binding"/>
    <property type="evidence" value="ECO:0007669"/>
    <property type="project" value="TreeGrafter"/>
</dbReference>
<dbReference type="KEGG" id="osn:115212812"/>
<proteinExistence type="predicted"/>
<dbReference type="GO" id="GO:0000729">
    <property type="term" value="P:DNA double-strand break processing"/>
    <property type="evidence" value="ECO:0007669"/>
    <property type="project" value="TreeGrafter"/>
</dbReference>
<dbReference type="Gene3D" id="1.10.10.10">
    <property type="entry name" value="Winged helix-like DNA-binding domain superfamily/Winged helix DNA-binding domain"/>
    <property type="match status" value="1"/>
</dbReference>
<evidence type="ECO:0000313" key="2">
    <source>
        <dbReference type="Proteomes" id="UP000515154"/>
    </source>
</evidence>
<dbReference type="SUPFAM" id="SSF46689">
    <property type="entry name" value="Homeodomain-like"/>
    <property type="match status" value="1"/>
</dbReference>
<dbReference type="GO" id="GO:0000014">
    <property type="term" value="F:single-stranded DNA endodeoxyribonuclease activity"/>
    <property type="evidence" value="ECO:0007669"/>
    <property type="project" value="TreeGrafter"/>
</dbReference>
<dbReference type="GO" id="GO:0006303">
    <property type="term" value="P:double-strand break repair via nonhomologous end joining"/>
    <property type="evidence" value="ECO:0007669"/>
    <property type="project" value="TreeGrafter"/>
</dbReference>
<evidence type="ECO:0000313" key="3">
    <source>
        <dbReference type="RefSeq" id="XP_036359491.1"/>
    </source>
</evidence>
<dbReference type="Proteomes" id="UP000515154">
    <property type="component" value="Linkage group LG6"/>
</dbReference>
<dbReference type="PANTHER" id="PTHR46060">
    <property type="entry name" value="MARINER MOS1 TRANSPOSASE-LIKE PROTEIN"/>
    <property type="match status" value="1"/>
</dbReference>